<gene>
    <name evidence="1" type="ORF">SALB_01126</name>
</gene>
<name>A0A059VTY7_STRNR</name>
<dbReference type="Proteomes" id="UP000288351">
    <property type="component" value="Unassembled WGS sequence"/>
</dbReference>
<organism evidence="1 2">
    <name type="scientific">Streptomyces noursei</name>
    <name type="common">Streptomyces albulus</name>
    <dbReference type="NCBI Taxonomy" id="1971"/>
    <lineage>
        <taxon>Bacteria</taxon>
        <taxon>Bacillati</taxon>
        <taxon>Actinomycetota</taxon>
        <taxon>Actinomycetes</taxon>
        <taxon>Kitasatosporales</taxon>
        <taxon>Streptomycetaceae</taxon>
        <taxon>Streptomyces</taxon>
    </lineage>
</organism>
<reference evidence="1 2" key="1">
    <citation type="journal article" date="2019" name="Microbiol. Resour. Announc.">
        <title>Draft Genome Sequence of the Most Traditional epsilon-Poly-l-Lysine Producer, Streptomyces albulus NBRC14147.</title>
        <authorList>
            <person name="Yamanaka K."/>
            <person name="Hamano Y."/>
        </authorList>
    </citation>
    <scope>NUCLEOTIDE SEQUENCE [LARGE SCALE GENOMIC DNA]</scope>
    <source>
        <strain evidence="1 2">NBRC 14147</strain>
    </source>
</reference>
<evidence type="ECO:0000313" key="1">
    <source>
        <dbReference type="EMBL" id="GCB88456.1"/>
    </source>
</evidence>
<dbReference type="EMBL" id="BHXC01000006">
    <property type="protein sequence ID" value="GCB88456.1"/>
    <property type="molecule type" value="Genomic_DNA"/>
</dbReference>
<accession>A0A059VTY7</accession>
<proteinExistence type="predicted"/>
<dbReference type="RefSeq" id="WP_232816985.1">
    <property type="nucleotide sequence ID" value="NZ_BHXC01000006.1"/>
</dbReference>
<dbReference type="eggNOG" id="ENOG503243R">
    <property type="taxonomic scope" value="Bacteria"/>
</dbReference>
<protein>
    <submittedName>
        <fullName evidence="1">Uncharacterized protein</fullName>
    </submittedName>
</protein>
<evidence type="ECO:0000313" key="2">
    <source>
        <dbReference type="Proteomes" id="UP000288351"/>
    </source>
</evidence>
<comment type="caution">
    <text evidence="1">The sequence shown here is derived from an EMBL/GenBank/DDBJ whole genome shotgun (WGS) entry which is preliminary data.</text>
</comment>
<sequence length="105" mass="10977">MRPFHRIALGVSSFALALSLPAGVAAAASGSFAWVGPNGKTYALKNPPENKCLDMSQTARGARNATKKPLAVYNGKRCRGHFTQLAPGQAAPAGARFASVIFNPH</sequence>
<dbReference type="AlphaFoldDB" id="A0A059VTY7"/>